<gene>
    <name evidence="2" type="ORF">LSTR_LSTR005098</name>
</gene>
<reference evidence="2 3" key="1">
    <citation type="journal article" date="2017" name="Gigascience">
        <title>Genome sequence of the small brown planthopper, Laodelphax striatellus.</title>
        <authorList>
            <person name="Zhu J."/>
            <person name="Jiang F."/>
            <person name="Wang X."/>
            <person name="Yang P."/>
            <person name="Bao Y."/>
            <person name="Zhao W."/>
            <person name="Wang W."/>
            <person name="Lu H."/>
            <person name="Wang Q."/>
            <person name="Cui N."/>
            <person name="Li J."/>
            <person name="Chen X."/>
            <person name="Luo L."/>
            <person name="Yu J."/>
            <person name="Kang L."/>
            <person name="Cui F."/>
        </authorList>
    </citation>
    <scope>NUCLEOTIDE SEQUENCE [LARGE SCALE GENOMIC DNA]</scope>
    <source>
        <strain evidence="2">Lst14</strain>
    </source>
</reference>
<evidence type="ECO:0000313" key="2">
    <source>
        <dbReference type="EMBL" id="RZF35570.1"/>
    </source>
</evidence>
<accession>A0A482WRB1</accession>
<dbReference type="Gene3D" id="3.60.21.10">
    <property type="match status" value="1"/>
</dbReference>
<sequence>MVLIWNCGPTSTLTNDCGRYTIKKCTMDPAMSHTLILGCNEMTDTFIPKPAEWSAFRSSDYGYARLKVHNKTHLHLEQVSDDKDGQVIDQIWLIKHSHGPYSLV</sequence>
<dbReference type="PANTHER" id="PTHR45867">
    <property type="entry name" value="PURPLE ACID PHOSPHATASE"/>
    <property type="match status" value="1"/>
</dbReference>
<keyword evidence="3" id="KW-1185">Reference proteome</keyword>
<dbReference type="PANTHER" id="PTHR45867:SF3">
    <property type="entry name" value="ACID PHOSPHATASE TYPE 7"/>
    <property type="match status" value="1"/>
</dbReference>
<dbReference type="InParanoid" id="A0A482WRB1"/>
<dbReference type="EMBL" id="QKKF02028001">
    <property type="protein sequence ID" value="RZF35570.1"/>
    <property type="molecule type" value="Genomic_DNA"/>
</dbReference>
<dbReference type="SUPFAM" id="SSF56300">
    <property type="entry name" value="Metallo-dependent phosphatases"/>
    <property type="match status" value="1"/>
</dbReference>
<comment type="caution">
    <text evidence="2">The sequence shown here is derived from an EMBL/GenBank/DDBJ whole genome shotgun (WGS) entry which is preliminary data.</text>
</comment>
<evidence type="ECO:0000259" key="1">
    <source>
        <dbReference type="Pfam" id="PF14008"/>
    </source>
</evidence>
<organism evidence="2 3">
    <name type="scientific">Laodelphax striatellus</name>
    <name type="common">Small brown planthopper</name>
    <name type="synonym">Delphax striatella</name>
    <dbReference type="NCBI Taxonomy" id="195883"/>
    <lineage>
        <taxon>Eukaryota</taxon>
        <taxon>Metazoa</taxon>
        <taxon>Ecdysozoa</taxon>
        <taxon>Arthropoda</taxon>
        <taxon>Hexapoda</taxon>
        <taxon>Insecta</taxon>
        <taxon>Pterygota</taxon>
        <taxon>Neoptera</taxon>
        <taxon>Paraneoptera</taxon>
        <taxon>Hemiptera</taxon>
        <taxon>Auchenorrhyncha</taxon>
        <taxon>Fulgoroidea</taxon>
        <taxon>Delphacidae</taxon>
        <taxon>Criomorphinae</taxon>
        <taxon>Laodelphax</taxon>
    </lineage>
</organism>
<feature type="domain" description="Purple acid phosphatase C-terminal" evidence="1">
    <location>
        <begin position="38"/>
        <end position="90"/>
    </location>
</feature>
<dbReference type="Proteomes" id="UP000291343">
    <property type="component" value="Unassembled WGS sequence"/>
</dbReference>
<dbReference type="InterPro" id="IPR025733">
    <property type="entry name" value="PAPs_C"/>
</dbReference>
<proteinExistence type="predicted"/>
<dbReference type="STRING" id="195883.A0A482WRB1"/>
<dbReference type="Pfam" id="PF14008">
    <property type="entry name" value="Metallophos_C"/>
    <property type="match status" value="1"/>
</dbReference>
<name>A0A482WRB1_LAOST</name>
<dbReference type="InterPro" id="IPR029052">
    <property type="entry name" value="Metallo-depent_PP-like"/>
</dbReference>
<evidence type="ECO:0000313" key="3">
    <source>
        <dbReference type="Proteomes" id="UP000291343"/>
    </source>
</evidence>
<dbReference type="OrthoDB" id="45007at2759"/>
<dbReference type="AlphaFoldDB" id="A0A482WRB1"/>
<protein>
    <recommendedName>
        <fullName evidence="1">Purple acid phosphatase C-terminal domain-containing protein</fullName>
    </recommendedName>
</protein>